<dbReference type="PANTHER" id="PTHR21666:SF270">
    <property type="entry name" value="MUREIN HYDROLASE ACTIVATOR ENVC"/>
    <property type="match status" value="1"/>
</dbReference>
<dbReference type="EMBL" id="AP011112">
    <property type="protein sequence ID" value="BAI69683.1"/>
    <property type="molecule type" value="Genomic_DNA"/>
</dbReference>
<evidence type="ECO:0000256" key="1">
    <source>
        <dbReference type="SAM" id="MobiDB-lite"/>
    </source>
</evidence>
<keyword evidence="3" id="KW-0449">Lipoprotein</keyword>
<keyword evidence="4" id="KW-1185">Reference proteome</keyword>
<dbReference type="KEGG" id="hte:Hydth_1221"/>
<dbReference type="KEGG" id="hth:HTH_1229"/>
<dbReference type="GO" id="GO:0004222">
    <property type="term" value="F:metalloendopeptidase activity"/>
    <property type="evidence" value="ECO:0007669"/>
    <property type="project" value="TreeGrafter"/>
</dbReference>
<dbReference type="Proteomes" id="UP000002574">
    <property type="component" value="Chromosome"/>
</dbReference>
<name>D3DIN1_HYDTT</name>
<sequence>MKAILLFFALFFSGCGLIHIELRDITPQEKKTPKPEEKRMPKRKEEEKEHGTPLSVKMPVRGTPIKTKRGYFIKTSCDEFFRSPESGRVLYAGDDLKSYGWLVMIDTGQYIAVYGKAQKLFVRKGERVRSWQVLGKVGKQGDVCGIMLELRDKDGAPLSFELER</sequence>
<dbReference type="InterPro" id="IPR011055">
    <property type="entry name" value="Dup_hybrid_motif"/>
</dbReference>
<gene>
    <name evidence="3" type="ordered locus">HTH_1229</name>
</gene>
<dbReference type="SUPFAM" id="SSF51261">
    <property type="entry name" value="Duplicated hybrid motif"/>
    <property type="match status" value="1"/>
</dbReference>
<protein>
    <submittedName>
        <fullName evidence="3">Lipoprotein</fullName>
    </submittedName>
</protein>
<feature type="region of interest" description="Disordered" evidence="1">
    <location>
        <begin position="29"/>
        <end position="59"/>
    </location>
</feature>
<dbReference type="STRING" id="608538.HTH_1229"/>
<dbReference type="PROSITE" id="PS51257">
    <property type="entry name" value="PROKAR_LIPOPROTEIN"/>
    <property type="match status" value="1"/>
</dbReference>
<dbReference type="OrthoDB" id="9810477at2"/>
<dbReference type="PANTHER" id="PTHR21666">
    <property type="entry name" value="PEPTIDASE-RELATED"/>
    <property type="match status" value="1"/>
</dbReference>
<feature type="domain" description="M23ase beta-sheet core" evidence="2">
    <location>
        <begin position="68"/>
        <end position="146"/>
    </location>
</feature>
<accession>D3DIN1</accession>
<evidence type="ECO:0000313" key="3">
    <source>
        <dbReference type="EMBL" id="BAI69683.1"/>
    </source>
</evidence>
<dbReference type="RefSeq" id="WP_012963863.1">
    <property type="nucleotide sequence ID" value="NC_013799.1"/>
</dbReference>
<evidence type="ECO:0000313" key="4">
    <source>
        <dbReference type="Proteomes" id="UP000002574"/>
    </source>
</evidence>
<reference evidence="3 4" key="1">
    <citation type="journal article" date="2010" name="J. Bacteriol.">
        <title>Complete genome sequence of the thermophilic, obligately chemolithoautotrophic hydrogen-oxidizing bacterium Hydrogenobacter thermophilus TK-6.</title>
        <authorList>
            <person name="Arai H."/>
            <person name="Kanbe H."/>
            <person name="Ishii M."/>
            <person name="Igarashi Y."/>
        </authorList>
    </citation>
    <scope>NUCLEOTIDE SEQUENCE [LARGE SCALE GENOMIC DNA]</scope>
    <source>
        <strain evidence="4">DSM 6534 / IAM 12695 / TK-6 [Tokyo]</strain>
    </source>
</reference>
<dbReference type="InterPro" id="IPR016047">
    <property type="entry name" value="M23ase_b-sheet_dom"/>
</dbReference>
<proteinExistence type="predicted"/>
<dbReference type="AlphaFoldDB" id="D3DIN1"/>
<feature type="compositionally biased region" description="Basic and acidic residues" evidence="1">
    <location>
        <begin position="29"/>
        <end position="51"/>
    </location>
</feature>
<organism evidence="3 4">
    <name type="scientific">Hydrogenobacter thermophilus (strain DSM 6534 / IAM 12695 / TK-6)</name>
    <dbReference type="NCBI Taxonomy" id="608538"/>
    <lineage>
        <taxon>Bacteria</taxon>
        <taxon>Pseudomonadati</taxon>
        <taxon>Aquificota</taxon>
        <taxon>Aquificia</taxon>
        <taxon>Aquificales</taxon>
        <taxon>Aquificaceae</taxon>
        <taxon>Hydrogenobacter</taxon>
    </lineage>
</organism>
<dbReference type="Gene3D" id="2.70.70.10">
    <property type="entry name" value="Glucose Permease (Domain IIA)"/>
    <property type="match status" value="1"/>
</dbReference>
<dbReference type="InterPro" id="IPR050570">
    <property type="entry name" value="Cell_wall_metabolism_enzyme"/>
</dbReference>
<dbReference type="eggNOG" id="COG4942">
    <property type="taxonomic scope" value="Bacteria"/>
</dbReference>
<dbReference type="CDD" id="cd12797">
    <property type="entry name" value="M23_peptidase"/>
    <property type="match status" value="1"/>
</dbReference>
<evidence type="ECO:0000259" key="2">
    <source>
        <dbReference type="Pfam" id="PF01551"/>
    </source>
</evidence>
<dbReference type="Pfam" id="PF01551">
    <property type="entry name" value="Peptidase_M23"/>
    <property type="match status" value="1"/>
</dbReference>